<feature type="domain" description="Gag1-like clamp" evidence="1">
    <location>
        <begin position="70"/>
        <end position="110"/>
    </location>
</feature>
<evidence type="ECO:0000313" key="2">
    <source>
        <dbReference type="EMBL" id="CAI9091164.1"/>
    </source>
</evidence>
<dbReference type="PANTHER" id="PTHR33373">
    <property type="entry name" value="OS07G0479600 PROTEIN"/>
    <property type="match status" value="1"/>
</dbReference>
<sequence>MEVDAGSCLFLEKKSFEGFVTNNDSKKPVENNPNAPVYVNHAANAWHENRKKWTGDLHQKAKRVEKDPIISWSTTYEDLLSTNEPFHERIPLSEMVDFLVDIWLDEGLFD</sequence>
<dbReference type="Proteomes" id="UP001161247">
    <property type="component" value="Chromosome 1"/>
</dbReference>
<dbReference type="AlphaFoldDB" id="A0AAV1C949"/>
<keyword evidence="3" id="KW-1185">Reference proteome</keyword>
<dbReference type="EMBL" id="OX459118">
    <property type="protein sequence ID" value="CAI9091164.1"/>
    <property type="molecule type" value="Genomic_DNA"/>
</dbReference>
<gene>
    <name evidence="2" type="ORF">OLC1_LOCUS3160</name>
</gene>
<dbReference type="InterPro" id="IPR025124">
    <property type="entry name" value="Gag1-like_clamp"/>
</dbReference>
<reference evidence="2" key="1">
    <citation type="submission" date="2023-03" db="EMBL/GenBank/DDBJ databases">
        <authorList>
            <person name="Julca I."/>
        </authorList>
    </citation>
    <scope>NUCLEOTIDE SEQUENCE</scope>
</reference>
<dbReference type="Pfam" id="PF13259">
    <property type="entry name" value="clamp_Gag1-like"/>
    <property type="match status" value="1"/>
</dbReference>
<dbReference type="PANTHER" id="PTHR33373:SF28">
    <property type="entry name" value="OS07G0479600 PROTEIN"/>
    <property type="match status" value="1"/>
</dbReference>
<protein>
    <submittedName>
        <fullName evidence="2">OLC1v1026119C1</fullName>
    </submittedName>
</protein>
<evidence type="ECO:0000313" key="3">
    <source>
        <dbReference type="Proteomes" id="UP001161247"/>
    </source>
</evidence>
<accession>A0AAV1C949</accession>
<name>A0AAV1C949_OLDCO</name>
<organism evidence="2 3">
    <name type="scientific">Oldenlandia corymbosa var. corymbosa</name>
    <dbReference type="NCBI Taxonomy" id="529605"/>
    <lineage>
        <taxon>Eukaryota</taxon>
        <taxon>Viridiplantae</taxon>
        <taxon>Streptophyta</taxon>
        <taxon>Embryophyta</taxon>
        <taxon>Tracheophyta</taxon>
        <taxon>Spermatophyta</taxon>
        <taxon>Magnoliopsida</taxon>
        <taxon>eudicotyledons</taxon>
        <taxon>Gunneridae</taxon>
        <taxon>Pentapetalae</taxon>
        <taxon>asterids</taxon>
        <taxon>lamiids</taxon>
        <taxon>Gentianales</taxon>
        <taxon>Rubiaceae</taxon>
        <taxon>Rubioideae</taxon>
        <taxon>Spermacoceae</taxon>
        <taxon>Hedyotis-Oldenlandia complex</taxon>
        <taxon>Oldenlandia</taxon>
    </lineage>
</organism>
<proteinExistence type="predicted"/>
<evidence type="ECO:0000259" key="1">
    <source>
        <dbReference type="Pfam" id="PF13259"/>
    </source>
</evidence>